<proteinExistence type="predicted"/>
<organism evidence="2 3">
    <name type="scientific">Aeromonas veronii</name>
    <dbReference type="NCBI Taxonomy" id="654"/>
    <lineage>
        <taxon>Bacteria</taxon>
        <taxon>Pseudomonadati</taxon>
        <taxon>Pseudomonadota</taxon>
        <taxon>Gammaproteobacteria</taxon>
        <taxon>Aeromonadales</taxon>
        <taxon>Aeromonadaceae</taxon>
        <taxon>Aeromonas</taxon>
    </lineage>
</organism>
<dbReference type="InterPro" id="IPR016624">
    <property type="entry name" value="UCP014753"/>
</dbReference>
<dbReference type="EMBL" id="PZKL01000012">
    <property type="protein sequence ID" value="PTH82409.1"/>
    <property type="molecule type" value="Genomic_DNA"/>
</dbReference>
<dbReference type="AlphaFoldDB" id="A0A2T4N6F7"/>
<dbReference type="RefSeq" id="WP_107682494.1">
    <property type="nucleotide sequence ID" value="NZ_CAWQUB010000001.1"/>
</dbReference>
<accession>A0A2T4N6F7</accession>
<reference evidence="2 3" key="1">
    <citation type="submission" date="2018-03" db="EMBL/GenBank/DDBJ databases">
        <title>Aeromonas veronii whole genome sequencing and analysis.</title>
        <authorList>
            <person name="Xie H."/>
            <person name="Liu T."/>
            <person name="Wang K."/>
        </authorList>
    </citation>
    <scope>NUCLEOTIDE SEQUENCE [LARGE SCALE GENOMIC DNA]</scope>
    <source>
        <strain evidence="2 3">XH.VA.1</strain>
    </source>
</reference>
<dbReference type="PANTHER" id="PTHR35339:SF4">
    <property type="entry name" value="LINALOOL DEHYDRATASE_ISOMERASE DOMAIN-CONTAINING PROTEIN"/>
    <property type="match status" value="1"/>
</dbReference>
<dbReference type="Pfam" id="PF10022">
    <property type="entry name" value="DUF2264"/>
    <property type="match status" value="1"/>
</dbReference>
<protein>
    <recommendedName>
        <fullName evidence="1">DUF2264 domain-containing protein</fullName>
    </recommendedName>
</protein>
<comment type="caution">
    <text evidence="2">The sequence shown here is derived from an EMBL/GenBank/DDBJ whole genome shotgun (WGS) entry which is preliminary data.</text>
</comment>
<evidence type="ECO:0000313" key="2">
    <source>
        <dbReference type="EMBL" id="PTH82409.1"/>
    </source>
</evidence>
<dbReference type="InterPro" id="IPR049349">
    <property type="entry name" value="DUF2264_N"/>
</dbReference>
<evidence type="ECO:0000259" key="1">
    <source>
        <dbReference type="Pfam" id="PF10022"/>
    </source>
</evidence>
<dbReference type="Proteomes" id="UP000241986">
    <property type="component" value="Unassembled WGS sequence"/>
</dbReference>
<evidence type="ECO:0000313" key="3">
    <source>
        <dbReference type="Proteomes" id="UP000241986"/>
    </source>
</evidence>
<dbReference type="PANTHER" id="PTHR35339">
    <property type="entry name" value="LINALOOL DEHYDRATASE_ISOMERASE DOMAIN-CONTAINING PROTEIN"/>
    <property type="match status" value="1"/>
</dbReference>
<feature type="domain" description="DUF2264" evidence="1">
    <location>
        <begin position="75"/>
        <end position="419"/>
    </location>
</feature>
<sequence length="506" mass="58710">MATRLVAVSLKLKGFYSMRISETKRPYIPYENPDLAMYCHLFRENLIRQRYRKCVYRDNDKYITDVFSTSEGELRYQCAELVKYFIEAFEHYAVWDYTHAYYPGKPSQQSARTDAMEGTSRLLPTLASWLHGKDIQDNKITLINGNHLNVAEVIRRAFIAGTDPHHMGYWGRMHDCDQRICESADLALTLWLSREHVWKYYSDAERKQIIAWFCQVNELITVDNNWHLFPLTVQCVFKALTGEDHINRRKYDRIKEFYVGSGWFRDGALGNYDYYNAWGFHYSLYWLDQILPDFDPEFIRGTLAEFVASYRYFFTTQGLPFFGRSACYRLAAAAPLIAAADHAILPPGEVKHAFSSSLSYFISNGALEAGLPTQGVFGCDDRLIDNYSGPASSLWSLRALNMALYCGERSGLWEAQPLPLPVEQGDFTLAIPAIGLQLQGVRETNEVVALFRFDYTAQQSPLTRRLEQQRWWNRCKEWVIGRAERPKNNLLRKGVTCYTSKMFHFF</sequence>
<name>A0A2T4N6F7_AERVE</name>
<gene>
    <name evidence="2" type="ORF">DAA48_03295</name>
</gene>